<evidence type="ECO:0000313" key="1">
    <source>
        <dbReference type="EMBL" id="WVX48277.1"/>
    </source>
</evidence>
<gene>
    <name evidence="1" type="ORF">ROLI_013570</name>
</gene>
<accession>A0ABZ2BQK3</accession>
<dbReference type="RefSeq" id="WP_187431196.1">
    <property type="nucleotide sequence ID" value="NZ_CP143423.1"/>
</dbReference>
<evidence type="ECO:0000313" key="2">
    <source>
        <dbReference type="Proteomes" id="UP001318682"/>
    </source>
</evidence>
<dbReference type="EMBL" id="CP143423">
    <property type="protein sequence ID" value="WVX48277.1"/>
    <property type="molecule type" value="Genomic_DNA"/>
</dbReference>
<dbReference type="Proteomes" id="UP001318682">
    <property type="component" value="Chromosome"/>
</dbReference>
<keyword evidence="2" id="KW-1185">Reference proteome</keyword>
<proteinExistence type="predicted"/>
<name>A0ABZ2BQK3_9RHOB</name>
<sequence>MPKVISEDPLHSVLIDDYESEVDCKNGIEKRHNSWYGARTIRAVTLYSICDKTLVTKEPVQAARVQDDLWPVSFLDEIGCKTANIPLEHGARERHAASERMRMKLHGAKRQGNRALAGV</sequence>
<evidence type="ECO:0008006" key="3">
    <source>
        <dbReference type="Google" id="ProtNLM"/>
    </source>
</evidence>
<reference evidence="1 2" key="1">
    <citation type="submission" date="2015-07" db="EMBL/GenBank/DDBJ databases">
        <authorList>
            <person name="Voget S."/>
            <person name="Dogs M."/>
            <person name="Brinkhoff T.H."/>
            <person name="Daniel R."/>
        </authorList>
    </citation>
    <scope>NUCLEOTIDE SEQUENCE [LARGE SCALE GENOMIC DNA]</scope>
    <source>
        <strain evidence="1 2">B14</strain>
    </source>
</reference>
<reference evidence="2" key="2">
    <citation type="submission" date="2024-01" db="EMBL/GenBank/DDBJ databases">
        <title>Roseobacter fucihabitans sp. nov., isolated from the brown alga Fucus spiralis.</title>
        <authorList>
            <person name="Hahnke S."/>
            <person name="Berger M."/>
            <person name="Schlingloff A."/>
            <person name="Athale I."/>
            <person name="Neumann-Schaal M."/>
            <person name="Adenaya A."/>
            <person name="Poehlein A."/>
            <person name="Daniel R."/>
            <person name="Pertersen J."/>
            <person name="Brinkhoff T."/>
        </authorList>
    </citation>
    <scope>NUCLEOTIDE SEQUENCE [LARGE SCALE GENOMIC DNA]</scope>
    <source>
        <strain evidence="2">B14</strain>
    </source>
</reference>
<protein>
    <recommendedName>
        <fullName evidence="3">Transposase</fullName>
    </recommendedName>
</protein>
<organism evidence="1 2">
    <name type="scientific">Roseobacter fucihabitans</name>
    <dbReference type="NCBI Taxonomy" id="1537242"/>
    <lineage>
        <taxon>Bacteria</taxon>
        <taxon>Pseudomonadati</taxon>
        <taxon>Pseudomonadota</taxon>
        <taxon>Alphaproteobacteria</taxon>
        <taxon>Rhodobacterales</taxon>
        <taxon>Roseobacteraceae</taxon>
        <taxon>Roseobacter</taxon>
    </lineage>
</organism>